<comment type="similarity">
    <text evidence="1 8">Belongs to the cytochrome P450 family.</text>
</comment>
<evidence type="ECO:0000256" key="6">
    <source>
        <dbReference type="ARBA" id="ARBA00023033"/>
    </source>
</evidence>
<feature type="binding site" description="axial binding residue" evidence="7">
    <location>
        <position position="459"/>
    </location>
    <ligand>
        <name>heme</name>
        <dbReference type="ChEBI" id="CHEBI:30413"/>
    </ligand>
    <ligandPart>
        <name>Fe</name>
        <dbReference type="ChEBI" id="CHEBI:18248"/>
    </ligandPart>
</feature>
<keyword evidence="9" id="KW-0472">Membrane</keyword>
<dbReference type="InterPro" id="IPR036396">
    <property type="entry name" value="Cyt_P450_sf"/>
</dbReference>
<evidence type="ECO:0000256" key="8">
    <source>
        <dbReference type="RuleBase" id="RU000461"/>
    </source>
</evidence>
<dbReference type="PRINTS" id="PR00385">
    <property type="entry name" value="P450"/>
</dbReference>
<name>A0A261Y354_9FUNG</name>
<dbReference type="PRINTS" id="PR00463">
    <property type="entry name" value="EP450I"/>
</dbReference>
<dbReference type="InterPro" id="IPR050196">
    <property type="entry name" value="Cytochrome_P450_Monoox"/>
</dbReference>
<evidence type="ECO:0000256" key="3">
    <source>
        <dbReference type="ARBA" id="ARBA00022723"/>
    </source>
</evidence>
<dbReference type="Pfam" id="PF00067">
    <property type="entry name" value="p450"/>
    <property type="match status" value="1"/>
</dbReference>
<keyword evidence="3 7" id="KW-0479">Metal-binding</keyword>
<sequence>MSYKVKLLSQAQSVLYKYLAPGDHTVSVTALSTIGIAGVVLLCVALLGLIGYLLFWDLYIRQLFKKLKGIPSPKKRTLLLGNLEPNRDFIEMAIAWTQECGPVLKAQLLHMRWIITSEPEDIKALLVTDNIQKGGVLDEIGHFWGPNNLLTMHHGPGQPHKAQRSLMNQAFKMKYIRAIRPIFLNNAKLFAEELRAQNGKSIDFLHEITRVTLNIISEVIGAQHAPPEFQASMTTLVHQLNHLLLTFPNGGYLLRHVMFRKHIKIVDKFIYRAIYERIEQRKRGIAQESVQKDYIDILLDAEENGRKFTPTEIKDHLLIFFLAGHETTANTLAWLIYSLCTSPTAETALLKEIDNLPQDMDFDAENIKKMKYAQHCFNETLRLYPPAPATSRILQAPYALPSHPDTVLPKGTEVVVFVYGAQRSPKYWDRADDFWPERWENSPRNPYVFTPFSAGERICIGKNFFYDEAAILIHTIFKTVKIRVGQ</sequence>
<dbReference type="SUPFAM" id="SSF48264">
    <property type="entry name" value="Cytochrome P450"/>
    <property type="match status" value="1"/>
</dbReference>
<evidence type="ECO:0000256" key="4">
    <source>
        <dbReference type="ARBA" id="ARBA00023002"/>
    </source>
</evidence>
<keyword evidence="11" id="KW-1185">Reference proteome</keyword>
<comment type="cofactor">
    <cofactor evidence="7">
        <name>heme</name>
        <dbReference type="ChEBI" id="CHEBI:30413"/>
    </cofactor>
</comment>
<dbReference type="PANTHER" id="PTHR24291:SF50">
    <property type="entry name" value="BIFUNCTIONAL ALBAFLAVENONE MONOOXYGENASE_TERPENE SYNTHASE"/>
    <property type="match status" value="1"/>
</dbReference>
<evidence type="ECO:0008006" key="12">
    <source>
        <dbReference type="Google" id="ProtNLM"/>
    </source>
</evidence>
<evidence type="ECO:0000256" key="1">
    <source>
        <dbReference type="ARBA" id="ARBA00010617"/>
    </source>
</evidence>
<reference evidence="10 11" key="1">
    <citation type="journal article" date="2017" name="Mycologia">
        <title>Bifiguratus adelaidae, gen. et sp. nov., a new member of Mucoromycotina in endophytic and soil-dwelling habitats.</title>
        <authorList>
            <person name="Torres-Cruz T.J."/>
            <person name="Billingsley Tobias T.L."/>
            <person name="Almatruk M."/>
            <person name="Hesse C."/>
            <person name="Kuske C.R."/>
            <person name="Desiro A."/>
            <person name="Benucci G.M."/>
            <person name="Bonito G."/>
            <person name="Stajich J.E."/>
            <person name="Dunlap C."/>
            <person name="Arnold A.E."/>
            <person name="Porras-Alfaro A."/>
        </authorList>
    </citation>
    <scope>NUCLEOTIDE SEQUENCE [LARGE SCALE GENOMIC DNA]</scope>
    <source>
        <strain evidence="10 11">AZ0501</strain>
    </source>
</reference>
<accession>A0A261Y354</accession>
<dbReference type="GO" id="GO:0004497">
    <property type="term" value="F:monooxygenase activity"/>
    <property type="evidence" value="ECO:0007669"/>
    <property type="project" value="UniProtKB-KW"/>
</dbReference>
<dbReference type="GO" id="GO:0016705">
    <property type="term" value="F:oxidoreductase activity, acting on paired donors, with incorporation or reduction of molecular oxygen"/>
    <property type="evidence" value="ECO:0007669"/>
    <property type="project" value="InterPro"/>
</dbReference>
<dbReference type="GO" id="GO:0020037">
    <property type="term" value="F:heme binding"/>
    <property type="evidence" value="ECO:0007669"/>
    <property type="project" value="InterPro"/>
</dbReference>
<dbReference type="Proteomes" id="UP000242875">
    <property type="component" value="Unassembled WGS sequence"/>
</dbReference>
<dbReference type="InterPro" id="IPR002401">
    <property type="entry name" value="Cyt_P450_E_grp-I"/>
</dbReference>
<feature type="transmembrane region" description="Helical" evidence="9">
    <location>
        <begin position="34"/>
        <end position="56"/>
    </location>
</feature>
<keyword evidence="4 8" id="KW-0560">Oxidoreductase</keyword>
<evidence type="ECO:0000313" key="11">
    <source>
        <dbReference type="Proteomes" id="UP000242875"/>
    </source>
</evidence>
<keyword evidence="9" id="KW-1133">Transmembrane helix</keyword>
<dbReference type="InterPro" id="IPR001128">
    <property type="entry name" value="Cyt_P450"/>
</dbReference>
<keyword evidence="9" id="KW-0812">Transmembrane</keyword>
<evidence type="ECO:0000313" key="10">
    <source>
        <dbReference type="EMBL" id="OZJ05031.1"/>
    </source>
</evidence>
<comment type="caution">
    <text evidence="10">The sequence shown here is derived from an EMBL/GenBank/DDBJ whole genome shotgun (WGS) entry which is preliminary data.</text>
</comment>
<organism evidence="10 11">
    <name type="scientific">Bifiguratus adelaidae</name>
    <dbReference type="NCBI Taxonomy" id="1938954"/>
    <lineage>
        <taxon>Eukaryota</taxon>
        <taxon>Fungi</taxon>
        <taxon>Fungi incertae sedis</taxon>
        <taxon>Mucoromycota</taxon>
        <taxon>Mucoromycotina</taxon>
        <taxon>Endogonomycetes</taxon>
        <taxon>Endogonales</taxon>
        <taxon>Endogonales incertae sedis</taxon>
        <taxon>Bifiguratus</taxon>
    </lineage>
</organism>
<evidence type="ECO:0000256" key="2">
    <source>
        <dbReference type="ARBA" id="ARBA00022617"/>
    </source>
</evidence>
<dbReference type="OrthoDB" id="1470350at2759"/>
<dbReference type="InterPro" id="IPR017972">
    <property type="entry name" value="Cyt_P450_CS"/>
</dbReference>
<dbReference type="PANTHER" id="PTHR24291">
    <property type="entry name" value="CYTOCHROME P450 FAMILY 4"/>
    <property type="match status" value="1"/>
</dbReference>
<keyword evidence="2 7" id="KW-0349">Heme</keyword>
<gene>
    <name evidence="10" type="ORF">BZG36_02122</name>
</gene>
<dbReference type="GO" id="GO:0005506">
    <property type="term" value="F:iron ion binding"/>
    <property type="evidence" value="ECO:0007669"/>
    <property type="project" value="InterPro"/>
</dbReference>
<evidence type="ECO:0000256" key="7">
    <source>
        <dbReference type="PIRSR" id="PIRSR602401-1"/>
    </source>
</evidence>
<dbReference type="PROSITE" id="PS00086">
    <property type="entry name" value="CYTOCHROME_P450"/>
    <property type="match status" value="1"/>
</dbReference>
<keyword evidence="5 7" id="KW-0408">Iron</keyword>
<evidence type="ECO:0000256" key="9">
    <source>
        <dbReference type="SAM" id="Phobius"/>
    </source>
</evidence>
<dbReference type="Gene3D" id="1.10.630.10">
    <property type="entry name" value="Cytochrome P450"/>
    <property type="match status" value="1"/>
</dbReference>
<proteinExistence type="inferred from homology"/>
<protein>
    <recommendedName>
        <fullName evidence="12">Cytochrome P450</fullName>
    </recommendedName>
</protein>
<dbReference type="AlphaFoldDB" id="A0A261Y354"/>
<evidence type="ECO:0000256" key="5">
    <source>
        <dbReference type="ARBA" id="ARBA00023004"/>
    </source>
</evidence>
<keyword evidence="6 8" id="KW-0503">Monooxygenase</keyword>
<dbReference type="EMBL" id="MVBO01000024">
    <property type="protein sequence ID" value="OZJ05031.1"/>
    <property type="molecule type" value="Genomic_DNA"/>
</dbReference>